<name>A0A420W1Z5_9SPHI</name>
<keyword evidence="1" id="KW-0472">Membrane</keyword>
<feature type="domain" description="DUF6377" evidence="3">
    <location>
        <begin position="257"/>
        <end position="496"/>
    </location>
</feature>
<gene>
    <name evidence="4" type="ORF">D7322_06690</name>
</gene>
<evidence type="ECO:0000256" key="2">
    <source>
        <dbReference type="SAM" id="SignalP"/>
    </source>
</evidence>
<proteinExistence type="predicted"/>
<protein>
    <recommendedName>
        <fullName evidence="3">DUF6377 domain-containing protein</fullName>
    </recommendedName>
</protein>
<keyword evidence="1" id="KW-0812">Transmembrane</keyword>
<evidence type="ECO:0000313" key="4">
    <source>
        <dbReference type="EMBL" id="RKO72619.1"/>
    </source>
</evidence>
<dbReference type="EMBL" id="RBWS01000005">
    <property type="protein sequence ID" value="RKO72619.1"/>
    <property type="molecule type" value="Genomic_DNA"/>
</dbReference>
<evidence type="ECO:0000256" key="1">
    <source>
        <dbReference type="SAM" id="Phobius"/>
    </source>
</evidence>
<organism evidence="4 5">
    <name type="scientific">Sphingobacterium puteale</name>
    <dbReference type="NCBI Taxonomy" id="2420510"/>
    <lineage>
        <taxon>Bacteria</taxon>
        <taxon>Pseudomonadati</taxon>
        <taxon>Bacteroidota</taxon>
        <taxon>Sphingobacteriia</taxon>
        <taxon>Sphingobacteriales</taxon>
        <taxon>Sphingobacteriaceae</taxon>
        <taxon>Sphingobacterium</taxon>
    </lineage>
</organism>
<dbReference type="InterPro" id="IPR045957">
    <property type="entry name" value="DUF6377"/>
</dbReference>
<evidence type="ECO:0000313" key="5">
    <source>
        <dbReference type="Proteomes" id="UP000282423"/>
    </source>
</evidence>
<dbReference type="AlphaFoldDB" id="A0A420W1Z5"/>
<sequence length="539" mass="62808">MKARQLILLCIFAIAYSTALHATKVDSLLQVLDKTIDNRTVYLDAKIRQIDSIKGRLRNHSTAKDRYEIQNQLIFEYQTLNCDSSLAYIDGNIAIANQLNDKMLMTESQVKLAFVLSISGLFTQAWDVLKQIDYNGLPQHLKVLYQWSTIRYYENLIKYTDHDNYNRQYESEIAKSRNSLMGLLGPNSDMYLKEKSFKLKAAGMFKESRDIQLHLFKKEKIDTHGYGMSAMGLAMIAKDLGETQLTEQYLAMAAITDVRLAIKENESLLTLAIYLNKKGDVNRAFTYIQAALDDANYYNSRFRNTVIARTQPIIEATYLAKIDQQRKNLRLYAIVISIFAIILILTLYFLFKQMRIVSRARKKLNMTNEQLTLVNHKLDEANLVRERYIGYYLNQCAVYLDKLDDFRKNVYRKVKSRQLEDLQQLTSSNASLEKYAQDLYTDFDRTFLEVYPKFVDEFNSLLRPDEQYQLKKDKLNTELRIFALIRLGISDVNQIAIFLRYSMQTIYNYKSKVKSKAINDAEHFEEKVRKLGAVSPNQF</sequence>
<feature type="transmembrane region" description="Helical" evidence="1">
    <location>
        <begin position="331"/>
        <end position="351"/>
    </location>
</feature>
<dbReference type="Proteomes" id="UP000282423">
    <property type="component" value="Unassembled WGS sequence"/>
</dbReference>
<evidence type="ECO:0000259" key="3">
    <source>
        <dbReference type="Pfam" id="PF19904"/>
    </source>
</evidence>
<keyword evidence="1" id="KW-1133">Transmembrane helix</keyword>
<dbReference type="Pfam" id="PF19904">
    <property type="entry name" value="DUF6377"/>
    <property type="match status" value="1"/>
</dbReference>
<keyword evidence="2" id="KW-0732">Signal</keyword>
<reference evidence="4 5" key="1">
    <citation type="submission" date="2018-10" db="EMBL/GenBank/DDBJ databases">
        <title>Sphingobacterium sp. M05W1-28.</title>
        <authorList>
            <person name="Cai H."/>
        </authorList>
    </citation>
    <scope>NUCLEOTIDE SEQUENCE [LARGE SCALE GENOMIC DNA]</scope>
    <source>
        <strain evidence="4 5">M05W1-28</strain>
    </source>
</reference>
<feature type="signal peptide" evidence="2">
    <location>
        <begin position="1"/>
        <end position="22"/>
    </location>
</feature>
<keyword evidence="5" id="KW-1185">Reference proteome</keyword>
<accession>A0A420W1Z5</accession>
<feature type="chain" id="PRO_5019372265" description="DUF6377 domain-containing protein" evidence="2">
    <location>
        <begin position="23"/>
        <end position="539"/>
    </location>
</feature>
<dbReference type="RefSeq" id="WP_121122777.1">
    <property type="nucleotide sequence ID" value="NZ_RBWS01000005.1"/>
</dbReference>
<comment type="caution">
    <text evidence="4">The sequence shown here is derived from an EMBL/GenBank/DDBJ whole genome shotgun (WGS) entry which is preliminary data.</text>
</comment>
<dbReference type="OrthoDB" id="1044679at2"/>